<dbReference type="Proteomes" id="UP001162162">
    <property type="component" value="Unassembled WGS sequence"/>
</dbReference>
<evidence type="ECO:0000313" key="3">
    <source>
        <dbReference type="Proteomes" id="UP001162162"/>
    </source>
</evidence>
<gene>
    <name evidence="2" type="ORF">NQ318_004503</name>
</gene>
<dbReference type="EMBL" id="JAPWTK010000996">
    <property type="protein sequence ID" value="KAJ8934719.1"/>
    <property type="molecule type" value="Genomic_DNA"/>
</dbReference>
<evidence type="ECO:0000256" key="1">
    <source>
        <dbReference type="SAM" id="MobiDB-lite"/>
    </source>
</evidence>
<name>A0AAV8X8A4_9CUCU</name>
<comment type="caution">
    <text evidence="2">The sequence shown here is derived from an EMBL/GenBank/DDBJ whole genome shotgun (WGS) entry which is preliminary data.</text>
</comment>
<sequence length="67" mass="7997">MDNPGTSLFQGPDIKINNSQNNEEEEDLEDQKRRKEELQDLLTAALDDFNYDEEHSKFIYKYFCCFL</sequence>
<evidence type="ECO:0000313" key="2">
    <source>
        <dbReference type="EMBL" id="KAJ8934719.1"/>
    </source>
</evidence>
<accession>A0AAV8X8A4</accession>
<reference evidence="2" key="1">
    <citation type="journal article" date="2023" name="Insect Mol. Biol.">
        <title>Genome sequencing provides insights into the evolution of gene families encoding plant cell wall-degrading enzymes in longhorned beetles.</title>
        <authorList>
            <person name="Shin N.R."/>
            <person name="Okamura Y."/>
            <person name="Kirsch R."/>
            <person name="Pauchet Y."/>
        </authorList>
    </citation>
    <scope>NUCLEOTIDE SEQUENCE</scope>
    <source>
        <strain evidence="2">AMC_N1</strain>
    </source>
</reference>
<protein>
    <submittedName>
        <fullName evidence="2">Uncharacterized protein</fullName>
    </submittedName>
</protein>
<feature type="region of interest" description="Disordered" evidence="1">
    <location>
        <begin position="1"/>
        <end position="34"/>
    </location>
</feature>
<organism evidence="2 3">
    <name type="scientific">Aromia moschata</name>
    <dbReference type="NCBI Taxonomy" id="1265417"/>
    <lineage>
        <taxon>Eukaryota</taxon>
        <taxon>Metazoa</taxon>
        <taxon>Ecdysozoa</taxon>
        <taxon>Arthropoda</taxon>
        <taxon>Hexapoda</taxon>
        <taxon>Insecta</taxon>
        <taxon>Pterygota</taxon>
        <taxon>Neoptera</taxon>
        <taxon>Endopterygota</taxon>
        <taxon>Coleoptera</taxon>
        <taxon>Polyphaga</taxon>
        <taxon>Cucujiformia</taxon>
        <taxon>Chrysomeloidea</taxon>
        <taxon>Cerambycidae</taxon>
        <taxon>Cerambycinae</taxon>
        <taxon>Callichromatini</taxon>
        <taxon>Aromia</taxon>
    </lineage>
</organism>
<dbReference type="AlphaFoldDB" id="A0AAV8X8A4"/>
<keyword evidence="3" id="KW-1185">Reference proteome</keyword>
<proteinExistence type="predicted"/>